<evidence type="ECO:0000256" key="5">
    <source>
        <dbReference type="ARBA" id="ARBA00022729"/>
    </source>
</evidence>
<feature type="chain" id="PRO_5013729495" description="Protein BIG1" evidence="11">
    <location>
        <begin position="20"/>
        <end position="281"/>
    </location>
</feature>
<dbReference type="GO" id="GO:0009272">
    <property type="term" value="P:fungal-type cell wall biogenesis"/>
    <property type="evidence" value="ECO:0007669"/>
    <property type="project" value="TreeGrafter"/>
</dbReference>
<evidence type="ECO:0000256" key="3">
    <source>
        <dbReference type="ARBA" id="ARBA00022089"/>
    </source>
</evidence>
<gene>
    <name evidence="12" type="ORF">WOLCODRAFT_137520</name>
</gene>
<dbReference type="GO" id="GO:0071555">
    <property type="term" value="P:cell wall organization"/>
    <property type="evidence" value="ECO:0007669"/>
    <property type="project" value="UniProtKB-KW"/>
</dbReference>
<keyword evidence="9" id="KW-0961">Cell wall biogenesis/degradation</keyword>
<dbReference type="Proteomes" id="UP000218811">
    <property type="component" value="Unassembled WGS sequence"/>
</dbReference>
<evidence type="ECO:0000256" key="7">
    <source>
        <dbReference type="ARBA" id="ARBA00022989"/>
    </source>
</evidence>
<feature type="signal peptide" evidence="11">
    <location>
        <begin position="1"/>
        <end position="19"/>
    </location>
</feature>
<evidence type="ECO:0000256" key="1">
    <source>
        <dbReference type="ARBA" id="ARBA00004115"/>
    </source>
</evidence>
<keyword evidence="5 11" id="KW-0732">Signal</keyword>
<dbReference type="EMBL" id="KB468113">
    <property type="protein sequence ID" value="PCH41647.1"/>
    <property type="molecule type" value="Genomic_DNA"/>
</dbReference>
<dbReference type="InterPro" id="IPR037654">
    <property type="entry name" value="Big1"/>
</dbReference>
<evidence type="ECO:0000256" key="4">
    <source>
        <dbReference type="ARBA" id="ARBA00022692"/>
    </source>
</evidence>
<evidence type="ECO:0000256" key="6">
    <source>
        <dbReference type="ARBA" id="ARBA00022824"/>
    </source>
</evidence>
<dbReference type="PANTHER" id="PTHR28285:SF1">
    <property type="entry name" value="PROTEIN BIG1"/>
    <property type="match status" value="1"/>
</dbReference>
<keyword evidence="7 10" id="KW-1133">Transmembrane helix</keyword>
<comment type="subcellular location">
    <subcellularLocation>
        <location evidence="1">Endoplasmic reticulum membrane</location>
        <topology evidence="1">Single-pass type I membrane protein</topology>
    </subcellularLocation>
</comment>
<accession>A0A2H3JZQ6</accession>
<sequence>MAGRAAWIIATLLPATCLAFSNTNPIVAWSAHSSNVLDSASSAKSSWNILEDMLLDKQICQHDAIVLVDQKGLHASDLRTLPTSSVLSQSLYFAASALEMPYVTRSISHPYENLVHTVAEHCDARVVHHTPGQMGIPYDAKEKHVVCIEMPALESPYGTTRKSIMAEHESALSSTLSELSDVFPNHIVVYAGWSPSLRARQSSDPFSSTAVVNPSAAFAPPDGGILARYQLLTPGLIISLLVGFFVLLPTVLMGINALAAIKSPLQGEPPKGYIASEKKNQ</sequence>
<keyword evidence="4 10" id="KW-0812">Transmembrane</keyword>
<feature type="transmembrane region" description="Helical" evidence="10">
    <location>
        <begin position="236"/>
        <end position="261"/>
    </location>
</feature>
<evidence type="ECO:0000313" key="12">
    <source>
        <dbReference type="EMBL" id="PCH41647.1"/>
    </source>
</evidence>
<organism evidence="12 13">
    <name type="scientific">Wolfiporia cocos (strain MD-104)</name>
    <name type="common">Brown rot fungus</name>
    <dbReference type="NCBI Taxonomy" id="742152"/>
    <lineage>
        <taxon>Eukaryota</taxon>
        <taxon>Fungi</taxon>
        <taxon>Dikarya</taxon>
        <taxon>Basidiomycota</taxon>
        <taxon>Agaricomycotina</taxon>
        <taxon>Agaricomycetes</taxon>
        <taxon>Polyporales</taxon>
        <taxon>Phaeolaceae</taxon>
        <taxon>Wolfiporia</taxon>
    </lineage>
</organism>
<keyword evidence="6" id="KW-0256">Endoplasmic reticulum</keyword>
<evidence type="ECO:0000256" key="9">
    <source>
        <dbReference type="ARBA" id="ARBA00023316"/>
    </source>
</evidence>
<reference evidence="12 13" key="1">
    <citation type="journal article" date="2012" name="Science">
        <title>The Paleozoic origin of enzymatic lignin decomposition reconstructed from 31 fungal genomes.</title>
        <authorList>
            <person name="Floudas D."/>
            <person name="Binder M."/>
            <person name="Riley R."/>
            <person name="Barry K."/>
            <person name="Blanchette R.A."/>
            <person name="Henrissat B."/>
            <person name="Martinez A.T."/>
            <person name="Otillar R."/>
            <person name="Spatafora J.W."/>
            <person name="Yadav J.S."/>
            <person name="Aerts A."/>
            <person name="Benoit I."/>
            <person name="Boyd A."/>
            <person name="Carlson A."/>
            <person name="Copeland A."/>
            <person name="Coutinho P.M."/>
            <person name="de Vries R.P."/>
            <person name="Ferreira P."/>
            <person name="Findley K."/>
            <person name="Foster B."/>
            <person name="Gaskell J."/>
            <person name="Glotzer D."/>
            <person name="Gorecki P."/>
            <person name="Heitman J."/>
            <person name="Hesse C."/>
            <person name="Hori C."/>
            <person name="Igarashi K."/>
            <person name="Jurgens J.A."/>
            <person name="Kallen N."/>
            <person name="Kersten P."/>
            <person name="Kohler A."/>
            <person name="Kuees U."/>
            <person name="Kumar T.K.A."/>
            <person name="Kuo A."/>
            <person name="LaButti K."/>
            <person name="Larrondo L.F."/>
            <person name="Lindquist E."/>
            <person name="Ling A."/>
            <person name="Lombard V."/>
            <person name="Lucas S."/>
            <person name="Lundell T."/>
            <person name="Martin R."/>
            <person name="McLaughlin D.J."/>
            <person name="Morgenstern I."/>
            <person name="Morin E."/>
            <person name="Murat C."/>
            <person name="Nagy L.G."/>
            <person name="Nolan M."/>
            <person name="Ohm R.A."/>
            <person name="Patyshakuliyeva A."/>
            <person name="Rokas A."/>
            <person name="Ruiz-Duenas F.J."/>
            <person name="Sabat G."/>
            <person name="Salamov A."/>
            <person name="Samejima M."/>
            <person name="Schmutz J."/>
            <person name="Slot J.C."/>
            <person name="St John F."/>
            <person name="Stenlid J."/>
            <person name="Sun H."/>
            <person name="Sun S."/>
            <person name="Syed K."/>
            <person name="Tsang A."/>
            <person name="Wiebenga A."/>
            <person name="Young D."/>
            <person name="Pisabarro A."/>
            <person name="Eastwood D.C."/>
            <person name="Martin F."/>
            <person name="Cullen D."/>
            <person name="Grigoriev I.V."/>
            <person name="Hibbett D.S."/>
        </authorList>
    </citation>
    <scope>NUCLEOTIDE SEQUENCE [LARGE SCALE GENOMIC DNA]</scope>
    <source>
        <strain evidence="12 13">MD-104</strain>
    </source>
</reference>
<dbReference type="OMA" id="ICEHDAV"/>
<evidence type="ECO:0000256" key="11">
    <source>
        <dbReference type="SAM" id="SignalP"/>
    </source>
</evidence>
<dbReference type="OrthoDB" id="10029326at2759"/>
<comment type="similarity">
    <text evidence="2">Belongs to the BIG1 family.</text>
</comment>
<evidence type="ECO:0000256" key="10">
    <source>
        <dbReference type="SAM" id="Phobius"/>
    </source>
</evidence>
<dbReference type="GO" id="GO:0005789">
    <property type="term" value="C:endoplasmic reticulum membrane"/>
    <property type="evidence" value="ECO:0007669"/>
    <property type="project" value="UniProtKB-SubCell"/>
</dbReference>
<evidence type="ECO:0000256" key="2">
    <source>
        <dbReference type="ARBA" id="ARBA00008203"/>
    </source>
</evidence>
<proteinExistence type="inferred from homology"/>
<keyword evidence="8 10" id="KW-0472">Membrane</keyword>
<evidence type="ECO:0000256" key="8">
    <source>
        <dbReference type="ARBA" id="ARBA00023136"/>
    </source>
</evidence>
<dbReference type="GO" id="GO:0006078">
    <property type="term" value="P:(1-&gt;6)-beta-D-glucan biosynthetic process"/>
    <property type="evidence" value="ECO:0007669"/>
    <property type="project" value="TreeGrafter"/>
</dbReference>
<name>A0A2H3JZQ6_WOLCO</name>
<protein>
    <recommendedName>
        <fullName evidence="3">Protein BIG1</fullName>
    </recommendedName>
</protein>
<keyword evidence="13" id="KW-1185">Reference proteome</keyword>
<dbReference type="PANTHER" id="PTHR28285">
    <property type="entry name" value="PROTEIN BIG1"/>
    <property type="match status" value="1"/>
</dbReference>
<dbReference type="AlphaFoldDB" id="A0A2H3JZQ6"/>
<evidence type="ECO:0000313" key="13">
    <source>
        <dbReference type="Proteomes" id="UP000218811"/>
    </source>
</evidence>